<name>A0AAV2YN04_9STRA</name>
<dbReference type="InterPro" id="IPR027179">
    <property type="entry name" value="CMC4"/>
</dbReference>
<dbReference type="AlphaFoldDB" id="A0AAV2YN04"/>
<accession>A0AAV2YN04</accession>
<evidence type="ECO:0000313" key="1">
    <source>
        <dbReference type="EMBL" id="DAZ94662.1"/>
    </source>
</evidence>
<dbReference type="Pfam" id="PF08991">
    <property type="entry name" value="CMC4"/>
    <property type="match status" value="1"/>
</dbReference>
<dbReference type="EMBL" id="DAKRPA010000239">
    <property type="protein sequence ID" value="DAZ94662.1"/>
    <property type="molecule type" value="Genomic_DNA"/>
</dbReference>
<sequence>MDASAGVVAAKADRDRICQRYCQKEACAIQFCLQRSNYQEKRCAHVIAQYKNCCDRAVQAEQQQQQQQ</sequence>
<comment type="caution">
    <text evidence="1">The sequence shown here is derived from an EMBL/GenBank/DDBJ whole genome shotgun (WGS) entry which is preliminary data.</text>
</comment>
<dbReference type="Proteomes" id="UP001146120">
    <property type="component" value="Unassembled WGS sequence"/>
</dbReference>
<gene>
    <name evidence="1" type="ORF">N0F65_000942</name>
</gene>
<proteinExistence type="predicted"/>
<dbReference type="Gene3D" id="1.10.287.1130">
    <property type="entry name" value="CytochromE C oxidase copper chaperone"/>
    <property type="match status" value="1"/>
</dbReference>
<protein>
    <recommendedName>
        <fullName evidence="3">Cx9C motif-containing protein 4, mitochondrial</fullName>
    </recommendedName>
</protein>
<evidence type="ECO:0008006" key="3">
    <source>
        <dbReference type="Google" id="ProtNLM"/>
    </source>
</evidence>
<dbReference type="PROSITE" id="PS51808">
    <property type="entry name" value="CHCH"/>
    <property type="match status" value="1"/>
</dbReference>
<evidence type="ECO:0000313" key="2">
    <source>
        <dbReference type="Proteomes" id="UP001146120"/>
    </source>
</evidence>
<keyword evidence="2" id="KW-1185">Reference proteome</keyword>
<reference evidence="1" key="2">
    <citation type="journal article" date="2023" name="Microbiol Resour">
        <title>Decontamination and Annotation of the Draft Genome Sequence of the Oomycete Lagenidium giganteum ARSEF 373.</title>
        <authorList>
            <person name="Morgan W.R."/>
            <person name="Tartar A."/>
        </authorList>
    </citation>
    <scope>NUCLEOTIDE SEQUENCE</scope>
    <source>
        <strain evidence="1">ARSEF 373</strain>
    </source>
</reference>
<organism evidence="1 2">
    <name type="scientific">Lagenidium giganteum</name>
    <dbReference type="NCBI Taxonomy" id="4803"/>
    <lineage>
        <taxon>Eukaryota</taxon>
        <taxon>Sar</taxon>
        <taxon>Stramenopiles</taxon>
        <taxon>Oomycota</taxon>
        <taxon>Peronosporomycetes</taxon>
        <taxon>Pythiales</taxon>
        <taxon>Pythiaceae</taxon>
    </lineage>
</organism>
<dbReference type="InterPro" id="IPR009069">
    <property type="entry name" value="Cys_alpha_HP_mot_SF"/>
</dbReference>
<reference evidence="1" key="1">
    <citation type="submission" date="2022-11" db="EMBL/GenBank/DDBJ databases">
        <authorList>
            <person name="Morgan W.R."/>
            <person name="Tartar A."/>
        </authorList>
    </citation>
    <scope>NUCLEOTIDE SEQUENCE</scope>
    <source>
        <strain evidence="1">ARSEF 373</strain>
    </source>
</reference>
<dbReference type="SUPFAM" id="SSF47072">
    <property type="entry name" value="Cysteine alpha-hairpin motif"/>
    <property type="match status" value="1"/>
</dbReference>